<dbReference type="Proteomes" id="UP000663873">
    <property type="component" value="Unassembled WGS sequence"/>
</dbReference>
<feature type="non-terminal residue" evidence="2">
    <location>
        <position position="139"/>
    </location>
</feature>
<reference evidence="2" key="1">
    <citation type="submission" date="2021-02" db="EMBL/GenBank/DDBJ databases">
        <authorList>
            <person name="Nowell W R."/>
        </authorList>
    </citation>
    <scope>NUCLEOTIDE SEQUENCE</scope>
</reference>
<dbReference type="EMBL" id="CAJOBP010027996">
    <property type="protein sequence ID" value="CAF4629751.1"/>
    <property type="molecule type" value="Genomic_DNA"/>
</dbReference>
<organism evidence="2 3">
    <name type="scientific">Rotaria socialis</name>
    <dbReference type="NCBI Taxonomy" id="392032"/>
    <lineage>
        <taxon>Eukaryota</taxon>
        <taxon>Metazoa</taxon>
        <taxon>Spiralia</taxon>
        <taxon>Gnathifera</taxon>
        <taxon>Rotifera</taxon>
        <taxon>Eurotatoria</taxon>
        <taxon>Bdelloidea</taxon>
        <taxon>Philodinida</taxon>
        <taxon>Philodinidae</taxon>
        <taxon>Rotaria</taxon>
    </lineage>
</organism>
<evidence type="ECO:0000313" key="3">
    <source>
        <dbReference type="Proteomes" id="UP000663873"/>
    </source>
</evidence>
<accession>A0A821E1D1</accession>
<sequence>MGCGASVVKGPGNRKKSSKPIGQQSIVQTAIIEAVPIMASLQSLMAPGEHTEDEATKMVHVIDISGGSFPENFEGHIECNDIVEFTTKGTGAFDVVEVYKDGDDYYPAVNGYTLRNIKSRSPENDRRLIFPFALTQSDI</sequence>
<protein>
    <submittedName>
        <fullName evidence="2">Uncharacterized protein</fullName>
    </submittedName>
</protein>
<proteinExistence type="predicted"/>
<dbReference type="AlphaFoldDB" id="A0A821E1D1"/>
<comment type="caution">
    <text evidence="2">The sequence shown here is derived from an EMBL/GenBank/DDBJ whole genome shotgun (WGS) entry which is preliminary data.</text>
</comment>
<evidence type="ECO:0000256" key="1">
    <source>
        <dbReference type="SAM" id="MobiDB-lite"/>
    </source>
</evidence>
<gene>
    <name evidence="2" type="ORF">UJA718_LOCUS32506</name>
</gene>
<keyword evidence="3" id="KW-1185">Reference proteome</keyword>
<name>A0A821E1D1_9BILA</name>
<feature type="region of interest" description="Disordered" evidence="1">
    <location>
        <begin position="1"/>
        <end position="22"/>
    </location>
</feature>
<feature type="non-terminal residue" evidence="2">
    <location>
        <position position="1"/>
    </location>
</feature>
<evidence type="ECO:0000313" key="2">
    <source>
        <dbReference type="EMBL" id="CAF4629751.1"/>
    </source>
</evidence>